<dbReference type="SUPFAM" id="SSF56112">
    <property type="entry name" value="Protein kinase-like (PK-like)"/>
    <property type="match status" value="1"/>
</dbReference>
<protein>
    <submittedName>
        <fullName evidence="4">ABC transporter</fullName>
    </submittedName>
</protein>
<proteinExistence type="inferred from homology"/>
<gene>
    <name evidence="4" type="ORF">DSCA_35420</name>
</gene>
<dbReference type="InterPro" id="IPR050154">
    <property type="entry name" value="UbiB_kinase"/>
</dbReference>
<evidence type="ECO:0000256" key="1">
    <source>
        <dbReference type="ARBA" id="ARBA00009670"/>
    </source>
</evidence>
<dbReference type="EMBL" id="AP021874">
    <property type="protein sequence ID" value="BBO69612.1"/>
    <property type="molecule type" value="Genomic_DNA"/>
</dbReference>
<accession>A0A5K7YIW3</accession>
<dbReference type="InterPro" id="IPR011009">
    <property type="entry name" value="Kinase-like_dom_sf"/>
</dbReference>
<evidence type="ECO:0000256" key="2">
    <source>
        <dbReference type="SAM" id="Phobius"/>
    </source>
</evidence>
<dbReference type="Pfam" id="PF03109">
    <property type="entry name" value="ABC1"/>
    <property type="match status" value="1"/>
</dbReference>
<dbReference type="PANTHER" id="PTHR10566">
    <property type="entry name" value="CHAPERONE-ACTIVITY OF BC1 COMPLEX CABC1 -RELATED"/>
    <property type="match status" value="1"/>
</dbReference>
<name>A0A5K7YIW3_9BACT</name>
<comment type="similarity">
    <text evidence="1">Belongs to the protein kinase superfamily. ADCK protein kinase family.</text>
</comment>
<dbReference type="InterPro" id="IPR004147">
    <property type="entry name" value="ABC1_dom"/>
</dbReference>
<evidence type="ECO:0000313" key="4">
    <source>
        <dbReference type="EMBL" id="BBO69612.1"/>
    </source>
</evidence>
<feature type="transmembrane region" description="Helical" evidence="2">
    <location>
        <begin position="530"/>
        <end position="546"/>
    </location>
</feature>
<evidence type="ECO:0000313" key="5">
    <source>
        <dbReference type="Proteomes" id="UP000427906"/>
    </source>
</evidence>
<keyword evidence="2" id="KW-1133">Transmembrane helix</keyword>
<reference evidence="4 5" key="1">
    <citation type="submission" date="2019-11" db="EMBL/GenBank/DDBJ databases">
        <title>Comparative genomics of hydrocarbon-degrading Desulfosarcina strains.</title>
        <authorList>
            <person name="Watanabe M."/>
            <person name="Kojima H."/>
            <person name="Fukui M."/>
        </authorList>
    </citation>
    <scope>NUCLEOTIDE SEQUENCE [LARGE SCALE GENOMIC DNA]</scope>
    <source>
        <strain evidence="4 5">PL12</strain>
    </source>
</reference>
<dbReference type="AlphaFoldDB" id="A0A5K7YIW3"/>
<organism evidence="4 5">
    <name type="scientific">Desulfosarcina alkanivorans</name>
    <dbReference type="NCBI Taxonomy" id="571177"/>
    <lineage>
        <taxon>Bacteria</taxon>
        <taxon>Pseudomonadati</taxon>
        <taxon>Thermodesulfobacteriota</taxon>
        <taxon>Desulfobacteria</taxon>
        <taxon>Desulfobacterales</taxon>
        <taxon>Desulfosarcinaceae</taxon>
        <taxon>Desulfosarcina</taxon>
    </lineage>
</organism>
<keyword evidence="2" id="KW-0472">Membrane</keyword>
<feature type="domain" description="ABC1 atypical kinase-like" evidence="3">
    <location>
        <begin position="71"/>
        <end position="341"/>
    </location>
</feature>
<keyword evidence="5" id="KW-1185">Reference proteome</keyword>
<dbReference type="Proteomes" id="UP000427906">
    <property type="component" value="Chromosome"/>
</dbReference>
<evidence type="ECO:0000259" key="3">
    <source>
        <dbReference type="Pfam" id="PF03109"/>
    </source>
</evidence>
<dbReference type="PANTHER" id="PTHR10566:SF113">
    <property type="entry name" value="PROTEIN ACTIVITY OF BC1 COMPLEX KINASE 7, CHLOROPLASTIC"/>
    <property type="match status" value="1"/>
</dbReference>
<dbReference type="KEGG" id="dalk:DSCA_35420"/>
<sequence>MLAGMIVFDVLFSLPLLRWFRPPALPRWRKVSQHYREMAVEMGGVLIKLGQFVSTRVDLLPPEIIHELAGLQDRVAPARLETVVLQIEKDFTRPLADIFPVFGPDPIGSASLAQAHEAELDDGTAVVVKVLRPGIDILVATDLKVMEQVCRWLNRFSHIRGRMNLDQLMAEFTATTRRELDMMEELANLKRFDDDFRKDPHVYVPRVHENHCAPATLTMENVAYVKINDVEALGRWGIDHRQVADRLYDVYMKQIFITNFIHVDPHPGNLFIRPLPLERETAAGIHAFSPGDRPVACEQRPFQIVFIDFGMTAVIPKRFKAALRTMAIGVGTRDARKVVQAYVAAGVLQPGVDTVRLEAAHEDWFNRLWGIRMGKMHEVAYEEARYFIKEYRDLITEIPFQLQEEMLFVGRAVGILAGMATQLDPEFDPWGKTIPYARQFAREELKLNWKDLPEEVLLLGRHLLKIPAALDHVLDKARHGTLAIQVSLSPETRRAIKRIDLSVKRFAWMVLSAGLLVSGVNLYIAGHLHLGVAFMGLSILVFLWGLRKA</sequence>
<keyword evidence="2" id="KW-0812">Transmembrane</keyword>
<dbReference type="CDD" id="cd05121">
    <property type="entry name" value="ABC1_ADCK3-like"/>
    <property type="match status" value="1"/>
</dbReference>